<keyword evidence="4" id="KW-0645">Protease</keyword>
<evidence type="ECO:0000256" key="1">
    <source>
        <dbReference type="ARBA" id="ARBA00004496"/>
    </source>
</evidence>
<keyword evidence="6" id="KW-0720">Serine protease</keyword>
<dbReference type="AlphaFoldDB" id="A0AAW2HYV9"/>
<evidence type="ECO:0000256" key="8">
    <source>
        <dbReference type="ARBA" id="ARBA00050239"/>
    </source>
</evidence>
<dbReference type="Pfam" id="PF03575">
    <property type="entry name" value="Peptidase_S51"/>
    <property type="match status" value="1"/>
</dbReference>
<comment type="caution">
    <text evidence="12">The sequence shown here is derived from an EMBL/GenBank/DDBJ whole genome shotgun (WGS) entry which is preliminary data.</text>
</comment>
<dbReference type="PANTHER" id="PTHR20842:SF0">
    <property type="entry name" value="ALPHA-ASPARTYL DIPEPTIDASE"/>
    <property type="match status" value="1"/>
</dbReference>
<dbReference type="NCBIfam" id="NF003642">
    <property type="entry name" value="PRK05282.1"/>
    <property type="match status" value="1"/>
</dbReference>
<dbReference type="InterPro" id="IPR005320">
    <property type="entry name" value="Peptidase_S51"/>
</dbReference>
<evidence type="ECO:0000256" key="3">
    <source>
        <dbReference type="ARBA" id="ARBA00022490"/>
    </source>
</evidence>
<dbReference type="Gene3D" id="3.40.50.880">
    <property type="match status" value="1"/>
</dbReference>
<name>A0AAW2HYV9_9NEOP</name>
<dbReference type="GO" id="GO:0016805">
    <property type="term" value="F:dipeptidase activity"/>
    <property type="evidence" value="ECO:0007669"/>
    <property type="project" value="UniProtKB-KW"/>
</dbReference>
<dbReference type="GO" id="GO:0008236">
    <property type="term" value="F:serine-type peptidase activity"/>
    <property type="evidence" value="ECO:0007669"/>
    <property type="project" value="UniProtKB-KW"/>
</dbReference>
<dbReference type="PANTHER" id="PTHR20842">
    <property type="entry name" value="PROTEASE S51 ALPHA-ASPARTYL DIPEPTIDASE"/>
    <property type="match status" value="1"/>
</dbReference>
<protein>
    <recommendedName>
        <fullName evidence="10">dipeptidase E</fullName>
        <ecNumber evidence="10">3.4.13.21</ecNumber>
    </recommendedName>
    <alternativeName>
        <fullName evidence="11">Asp-specific dipeptidase</fullName>
    </alternativeName>
</protein>
<proteinExistence type="inferred from homology"/>
<evidence type="ECO:0000256" key="11">
    <source>
        <dbReference type="ARBA" id="ARBA00075877"/>
    </source>
</evidence>
<dbReference type="FunFam" id="3.40.50.880:FF:000007">
    <property type="entry name" value="Peptidase E"/>
    <property type="match status" value="1"/>
</dbReference>
<evidence type="ECO:0000256" key="4">
    <source>
        <dbReference type="ARBA" id="ARBA00022670"/>
    </source>
</evidence>
<keyword evidence="3" id="KW-0963">Cytoplasm</keyword>
<evidence type="ECO:0000256" key="10">
    <source>
        <dbReference type="ARBA" id="ARBA00066675"/>
    </source>
</evidence>
<organism evidence="12">
    <name type="scientific">Menopon gallinae</name>
    <name type="common">poultry shaft louse</name>
    <dbReference type="NCBI Taxonomy" id="328185"/>
    <lineage>
        <taxon>Eukaryota</taxon>
        <taxon>Metazoa</taxon>
        <taxon>Ecdysozoa</taxon>
        <taxon>Arthropoda</taxon>
        <taxon>Hexapoda</taxon>
        <taxon>Insecta</taxon>
        <taxon>Pterygota</taxon>
        <taxon>Neoptera</taxon>
        <taxon>Paraneoptera</taxon>
        <taxon>Psocodea</taxon>
        <taxon>Troctomorpha</taxon>
        <taxon>Phthiraptera</taxon>
        <taxon>Amblycera</taxon>
        <taxon>Menoponidae</taxon>
        <taxon>Menopon</taxon>
    </lineage>
</organism>
<keyword evidence="7" id="KW-0224">Dipeptidase</keyword>
<dbReference type="CDD" id="cd03146">
    <property type="entry name" value="GAT1_Peptidase_E"/>
    <property type="match status" value="1"/>
</dbReference>
<gene>
    <name evidence="12" type="ORF">PYX00_002979</name>
</gene>
<reference evidence="12" key="1">
    <citation type="journal article" date="2024" name="Gigascience">
        <title>Chromosome-level genome of the poultry shaft louse Menopon gallinae provides insight into the host-switching and adaptive evolution of parasitic lice.</title>
        <authorList>
            <person name="Xu Y."/>
            <person name="Ma L."/>
            <person name="Liu S."/>
            <person name="Liang Y."/>
            <person name="Liu Q."/>
            <person name="He Z."/>
            <person name="Tian L."/>
            <person name="Duan Y."/>
            <person name="Cai W."/>
            <person name="Li H."/>
            <person name="Song F."/>
        </authorList>
    </citation>
    <scope>NUCLEOTIDE SEQUENCE</scope>
    <source>
        <strain evidence="12">Cailab_2023a</strain>
    </source>
</reference>
<keyword evidence="5" id="KW-0378">Hydrolase</keyword>
<accession>A0AAW2HYV9</accession>
<evidence type="ECO:0000256" key="6">
    <source>
        <dbReference type="ARBA" id="ARBA00022825"/>
    </source>
</evidence>
<comment type="subcellular location">
    <subcellularLocation>
        <location evidence="1">Cytoplasm</location>
    </subcellularLocation>
</comment>
<comment type="similarity">
    <text evidence="2">Belongs to the peptidase S51 family.</text>
</comment>
<sequence>MAEKRRLLLLSTSRIYGTEMLDFAANTVREFLNKSKVKSVLFVPYASFDYIEYTNLVRDAFARNKLEFRVTGIHEMNDPKEAVRKAEAIYIGGGNTFLLLNTLYKVNIVELIRNRVMKEGMPYIGSSAGTNVATVNICTTNDMPIIEVPTLNAISLVPFNINPHYLDPDPNSTHMGETREQRIKEYQKMPTSYSVVGLREGSLINVEGNKALLIGKPKARIFFKEKDPVEYPEGSDLSFLLK</sequence>
<dbReference type="EMBL" id="JARGDH010000002">
    <property type="protein sequence ID" value="KAL0274974.1"/>
    <property type="molecule type" value="Genomic_DNA"/>
</dbReference>
<evidence type="ECO:0000256" key="2">
    <source>
        <dbReference type="ARBA" id="ARBA00006534"/>
    </source>
</evidence>
<evidence type="ECO:0000256" key="7">
    <source>
        <dbReference type="ARBA" id="ARBA00022997"/>
    </source>
</evidence>
<dbReference type="SUPFAM" id="SSF52317">
    <property type="entry name" value="Class I glutamine amidotransferase-like"/>
    <property type="match status" value="1"/>
</dbReference>
<evidence type="ECO:0000313" key="12">
    <source>
        <dbReference type="EMBL" id="KAL0274974.1"/>
    </source>
</evidence>
<dbReference type="GO" id="GO:0005737">
    <property type="term" value="C:cytoplasm"/>
    <property type="evidence" value="ECO:0007669"/>
    <property type="project" value="UniProtKB-SubCell"/>
</dbReference>
<dbReference type="InterPro" id="IPR029062">
    <property type="entry name" value="Class_I_gatase-like"/>
</dbReference>
<dbReference type="GO" id="GO:0006508">
    <property type="term" value="P:proteolysis"/>
    <property type="evidence" value="ECO:0007669"/>
    <property type="project" value="UniProtKB-KW"/>
</dbReference>
<evidence type="ECO:0000256" key="5">
    <source>
        <dbReference type="ARBA" id="ARBA00022801"/>
    </source>
</evidence>
<comment type="catalytic activity">
    <reaction evidence="8">
        <text>Dipeptidase E catalyzes the hydrolysis of dipeptides Asp-|-Xaa. It does not act on peptides with N-terminal Glu, Asn or Gln, nor does it cleave isoaspartyl peptides.</text>
        <dbReference type="EC" id="3.4.13.21"/>
    </reaction>
</comment>
<dbReference type="EC" id="3.4.13.21" evidence="10"/>
<evidence type="ECO:0000256" key="9">
    <source>
        <dbReference type="ARBA" id="ARBA00058347"/>
    </source>
</evidence>
<comment type="function">
    <text evidence="9">Hydrolyzes dipeptides containing N-terminal aspartate residues.</text>
</comment>